<dbReference type="GeneID" id="113508926"/>
<dbReference type="OrthoDB" id="6077919at2759"/>
<feature type="domain" description="C2H2-type" evidence="7">
    <location>
        <begin position="856"/>
        <end position="878"/>
    </location>
</feature>
<dbReference type="SUPFAM" id="SSF57667">
    <property type="entry name" value="beta-beta-alpha zinc fingers"/>
    <property type="match status" value="3"/>
</dbReference>
<evidence type="ECO:0000313" key="9">
    <source>
        <dbReference type="RefSeq" id="XP_026747910.1"/>
    </source>
</evidence>
<dbReference type="Proteomes" id="UP000322000">
    <property type="component" value="Chromosome 3"/>
</dbReference>
<dbReference type="RefSeq" id="XP_026747910.1">
    <property type="nucleotide sequence ID" value="XM_026892109.1"/>
</dbReference>
<evidence type="ECO:0000259" key="7">
    <source>
        <dbReference type="PROSITE" id="PS50157"/>
    </source>
</evidence>
<dbReference type="AlphaFoldDB" id="A0A7E5X3V1"/>
<evidence type="ECO:0000256" key="2">
    <source>
        <dbReference type="ARBA" id="ARBA00022737"/>
    </source>
</evidence>
<dbReference type="GO" id="GO:0008270">
    <property type="term" value="F:zinc ion binding"/>
    <property type="evidence" value="ECO:0007669"/>
    <property type="project" value="UniProtKB-KW"/>
</dbReference>
<feature type="compositionally biased region" description="Acidic residues" evidence="6">
    <location>
        <begin position="613"/>
        <end position="622"/>
    </location>
</feature>
<evidence type="ECO:0000256" key="5">
    <source>
        <dbReference type="PROSITE-ProRule" id="PRU00042"/>
    </source>
</evidence>
<accession>A0A7E5X3V1</accession>
<keyword evidence="2" id="KW-0677">Repeat</keyword>
<protein>
    <submittedName>
        <fullName evidence="9">Zinc finger protein Xfin-like isoform X1</fullName>
    </submittedName>
</protein>
<feature type="domain" description="C2H2-type" evidence="7">
    <location>
        <begin position="911"/>
        <end position="934"/>
    </location>
</feature>
<gene>
    <name evidence="9" type="primary">LOC113508926</name>
</gene>
<feature type="domain" description="C2H2-type" evidence="7">
    <location>
        <begin position="883"/>
        <end position="910"/>
    </location>
</feature>
<keyword evidence="4" id="KW-0862">Zinc</keyword>
<evidence type="ECO:0000256" key="4">
    <source>
        <dbReference type="ARBA" id="ARBA00022833"/>
    </source>
</evidence>
<dbReference type="PROSITE" id="PS50157">
    <property type="entry name" value="ZINC_FINGER_C2H2_2"/>
    <property type="match status" value="5"/>
</dbReference>
<evidence type="ECO:0000256" key="6">
    <source>
        <dbReference type="SAM" id="MobiDB-lite"/>
    </source>
</evidence>
<dbReference type="PANTHER" id="PTHR24408">
    <property type="entry name" value="ZINC FINGER PROTEIN"/>
    <property type="match status" value="1"/>
</dbReference>
<dbReference type="Gene3D" id="3.30.160.60">
    <property type="entry name" value="Classic Zinc Finger"/>
    <property type="match status" value="5"/>
</dbReference>
<name>A0A7E5X3V1_TRINI</name>
<keyword evidence="8" id="KW-1185">Reference proteome</keyword>
<sequence>MADMSRKRSRKSKLVPRQINSDSDDKDVDLEAKHQRISNNFSGSIGIKQEPTTSRCPITEMYATKQFSNKIPMMHVSEPPMQINVKVEVERFDEAETDKDKRIYVDEGAFRRRFKNKKFVLTNNMVVSAADKIKQNSKNIADHILDIAVRNTSGHILRRDFYKINPWDERIQKALDEWKEWQSKHFLRDGPLFYKCYHCLVSFWYLEDFKRHLSGHKYLNVGLESHTHHEVNIIAYEDPVPSRMVLPTKGNCGRCGKNFKDHSLSTADQLYTCHGCSKVFHTCLNLGFHVSNCPTLGLPKTRITCQICKLEIPSINNMEHLHNVHMVRSDVPILTRHCIYSTCDQCTERYINKDLHICFIRSHHQCNLCFRSFPTEYLVKRHAELYKEPYECPICGLKMRDACNKYEHMMAFHSDNYTLAIKCTMCVRLSIFLTNGGLAKHLRCAHRRQDTTYPGFAIQIIIPKSCLHPYFDAYSSDKVDISYAGRPGVTELSTAQTEREDVQVKNEIESDVEQKEEVIDDVVEIADSPEIEVKDEPEESSDYQELTIKEEPILPEIVDTEYFAPDVSVKEEFDEDIDVYEDDIIKLDINMDSYQIKEENADTDSQESSNDADYQEEAENDENIQTTQVKLYRCTKCGYEDIHKNYRKHIASSCSKTFATEYKITCRKCSKSFRTFGKYLIHLKSHGYRALTCPECLMQTNTCSKLVSHVHAHIKQSFIKIKAFKEDGTDGKAEYQCSKCSETVDSQEVFVHWEKHVNFGPRSQELSSSRNDEFGEPTVVDLLARLQQRTKQCCYCDRIFVRFNECKRHQIEHLLTDAYEYKDQYRELRCQICAAGFKKPELYRQHMRDHAALPVYRCDICNKSFSDSSNFTKHKKVHNFKVFVCDLCKKKFQSKNGLIKHMEMHMNTEPIACEHCDKVFHFESAYRRHMKYQHNKGLKGYPCIVCNIKFDALKHKWRHMWEVHRERKIAADCPVCHKSFRIYSEVRRHMKTEHFTKLSVGKLRHEVRL</sequence>
<evidence type="ECO:0000256" key="1">
    <source>
        <dbReference type="ARBA" id="ARBA00022723"/>
    </source>
</evidence>
<dbReference type="KEGG" id="tnl:113508926"/>
<feature type="region of interest" description="Disordered" evidence="6">
    <location>
        <begin position="1"/>
        <end position="29"/>
    </location>
</feature>
<keyword evidence="1" id="KW-0479">Metal-binding</keyword>
<feature type="domain" description="C2H2-type" evidence="7">
    <location>
        <begin position="664"/>
        <end position="686"/>
    </location>
</feature>
<organism evidence="8 9">
    <name type="scientific">Trichoplusia ni</name>
    <name type="common">Cabbage looper</name>
    <dbReference type="NCBI Taxonomy" id="7111"/>
    <lineage>
        <taxon>Eukaryota</taxon>
        <taxon>Metazoa</taxon>
        <taxon>Ecdysozoa</taxon>
        <taxon>Arthropoda</taxon>
        <taxon>Hexapoda</taxon>
        <taxon>Insecta</taxon>
        <taxon>Pterygota</taxon>
        <taxon>Neoptera</taxon>
        <taxon>Endopterygota</taxon>
        <taxon>Lepidoptera</taxon>
        <taxon>Glossata</taxon>
        <taxon>Ditrysia</taxon>
        <taxon>Noctuoidea</taxon>
        <taxon>Noctuidae</taxon>
        <taxon>Plusiinae</taxon>
        <taxon>Trichoplusia</taxon>
    </lineage>
</organism>
<dbReference type="Pfam" id="PF00096">
    <property type="entry name" value="zf-C2H2"/>
    <property type="match status" value="3"/>
</dbReference>
<dbReference type="SMART" id="SM00355">
    <property type="entry name" value="ZnF_C2H2"/>
    <property type="match status" value="16"/>
</dbReference>
<dbReference type="GO" id="GO:0005634">
    <property type="term" value="C:nucleus"/>
    <property type="evidence" value="ECO:0007669"/>
    <property type="project" value="TreeGrafter"/>
</dbReference>
<feature type="domain" description="C2H2-type" evidence="7">
    <location>
        <begin position="971"/>
        <end position="994"/>
    </location>
</feature>
<evidence type="ECO:0000313" key="8">
    <source>
        <dbReference type="Proteomes" id="UP000322000"/>
    </source>
</evidence>
<proteinExistence type="predicted"/>
<reference evidence="9" key="1">
    <citation type="submission" date="2025-08" db="UniProtKB">
        <authorList>
            <consortium name="RefSeq"/>
        </authorList>
    </citation>
    <scope>IDENTIFICATION</scope>
</reference>
<dbReference type="InterPro" id="IPR036236">
    <property type="entry name" value="Znf_C2H2_sf"/>
</dbReference>
<dbReference type="GO" id="GO:0000981">
    <property type="term" value="F:DNA-binding transcription factor activity, RNA polymerase II-specific"/>
    <property type="evidence" value="ECO:0007669"/>
    <property type="project" value="TreeGrafter"/>
</dbReference>
<dbReference type="InParanoid" id="A0A7E5X3V1"/>
<keyword evidence="3 5" id="KW-0863">Zinc-finger</keyword>
<dbReference type="GO" id="GO:0043565">
    <property type="term" value="F:sequence-specific DNA binding"/>
    <property type="evidence" value="ECO:0007669"/>
    <property type="project" value="TreeGrafter"/>
</dbReference>
<dbReference type="FunFam" id="3.30.160.60:FF:000110">
    <property type="entry name" value="Zinc finger protein-like"/>
    <property type="match status" value="1"/>
</dbReference>
<evidence type="ECO:0000256" key="3">
    <source>
        <dbReference type="ARBA" id="ARBA00022771"/>
    </source>
</evidence>
<dbReference type="InterPro" id="IPR013087">
    <property type="entry name" value="Znf_C2H2_type"/>
</dbReference>
<dbReference type="PROSITE" id="PS00028">
    <property type="entry name" value="ZINC_FINGER_C2H2_1"/>
    <property type="match status" value="9"/>
</dbReference>
<feature type="region of interest" description="Disordered" evidence="6">
    <location>
        <begin position="598"/>
        <end position="622"/>
    </location>
</feature>
<dbReference type="PANTHER" id="PTHR24408:SF58">
    <property type="entry name" value="TRANSCRIPTION FACTOR (TFIIIA), PUTATIVE (AFU_ORTHOLOGUE AFUA_1G05150)-RELATED"/>
    <property type="match status" value="1"/>
</dbReference>